<sequence length="508" mass="51892">MNPRTGLVEEDLGAESTAEQVAATCRAAAEAAVLLAAADRGVRSALLRAAAEELEATRAEILAIADRETALGTTRLDGELNRTCYQLRHIADVVDDGALLEVAVDPAGPTPAGPRPELHRMLVPLGPVAVFGASNFPLAFSVPGGDTAAALAAGCPVVVKAHPAHPATSALTFGCLARAVARVGLPAGTVGMVQGHEAGQALVQDPHIQAVGFTGSLAGGRALFDLAASRPSPIPFYGELGSINPLVVAPGAAAVRAAEIAEGYVGSMTLGAGQFCTKPGLALVPREHAAEIREHLGRALGAAGPAWLLSEGIHRAFRTGVADRAAHPHLNPVRAAGGPAAPVAEPTGYLAEPALFWTTTDDLDEAAELVLEECFGPVAVVVEYSGTADLLAALARVPGSLTGTLHAEEEDAELAAVVLPALASNVGRVVYNGFPTGLAVAWGTTHTGPYPSSTSVTHSSVGASSVRRFQRPVTYQAVPEHLLPRALQAEGLRATPRRLDGESVPTGG</sequence>
<reference evidence="3" key="1">
    <citation type="submission" date="2021-03" db="EMBL/GenBank/DDBJ databases">
        <title>Actinotalea soli sp. nov., isolated from soil.</title>
        <authorList>
            <person name="Ping W."/>
            <person name="Zhang J."/>
        </authorList>
    </citation>
    <scope>NUCLEOTIDE SEQUENCE</scope>
    <source>
        <strain evidence="3">BY-33</strain>
    </source>
</reference>
<dbReference type="PANTHER" id="PTHR43353:SF3">
    <property type="entry name" value="ALDEHYDE DEHYDROGENASE-RELATED"/>
    <property type="match status" value="1"/>
</dbReference>
<proteinExistence type="predicted"/>
<comment type="caution">
    <text evidence="3">The sequence shown here is derived from an EMBL/GenBank/DDBJ whole genome shotgun (WGS) entry which is preliminary data.</text>
</comment>
<keyword evidence="1" id="KW-0560">Oxidoreductase</keyword>
<dbReference type="GO" id="GO:0016620">
    <property type="term" value="F:oxidoreductase activity, acting on the aldehyde or oxo group of donors, NAD or NADP as acceptor"/>
    <property type="evidence" value="ECO:0007669"/>
    <property type="project" value="InterPro"/>
</dbReference>
<feature type="domain" description="Aldehyde dehydrogenase" evidence="2">
    <location>
        <begin position="14"/>
        <end position="437"/>
    </location>
</feature>
<gene>
    <name evidence="3" type="ORF">J4G33_04760</name>
</gene>
<dbReference type="Gene3D" id="3.40.309.10">
    <property type="entry name" value="Aldehyde Dehydrogenase, Chain A, domain 2"/>
    <property type="match status" value="1"/>
</dbReference>
<dbReference type="InterPro" id="IPR016162">
    <property type="entry name" value="Ald_DH_N"/>
</dbReference>
<dbReference type="InterPro" id="IPR015590">
    <property type="entry name" value="Aldehyde_DH_dom"/>
</dbReference>
<dbReference type="InterPro" id="IPR016163">
    <property type="entry name" value="Ald_DH_C"/>
</dbReference>
<keyword evidence="4" id="KW-1185">Reference proteome</keyword>
<protein>
    <submittedName>
        <fullName evidence="3">Aldehyde dehydrogenase family protein</fullName>
    </submittedName>
</protein>
<dbReference type="Pfam" id="PF00171">
    <property type="entry name" value="Aldedh"/>
    <property type="match status" value="1"/>
</dbReference>
<dbReference type="AlphaFoldDB" id="A0A939LR52"/>
<evidence type="ECO:0000259" key="2">
    <source>
        <dbReference type="Pfam" id="PF00171"/>
    </source>
</evidence>
<dbReference type="SUPFAM" id="SSF53720">
    <property type="entry name" value="ALDH-like"/>
    <property type="match status" value="1"/>
</dbReference>
<dbReference type="Proteomes" id="UP000664209">
    <property type="component" value="Unassembled WGS sequence"/>
</dbReference>
<dbReference type="InterPro" id="IPR050740">
    <property type="entry name" value="Aldehyde_DH_Superfamily"/>
</dbReference>
<name>A0A939LR52_9CELL</name>
<accession>A0A939LR52</accession>
<organism evidence="3 4">
    <name type="scientific">Actinotalea soli</name>
    <dbReference type="NCBI Taxonomy" id="2819234"/>
    <lineage>
        <taxon>Bacteria</taxon>
        <taxon>Bacillati</taxon>
        <taxon>Actinomycetota</taxon>
        <taxon>Actinomycetes</taxon>
        <taxon>Micrococcales</taxon>
        <taxon>Cellulomonadaceae</taxon>
        <taxon>Actinotalea</taxon>
    </lineage>
</organism>
<evidence type="ECO:0000313" key="4">
    <source>
        <dbReference type="Proteomes" id="UP000664209"/>
    </source>
</evidence>
<dbReference type="EMBL" id="JAGEMK010000002">
    <property type="protein sequence ID" value="MBO1751110.1"/>
    <property type="molecule type" value="Genomic_DNA"/>
</dbReference>
<dbReference type="PANTHER" id="PTHR43353">
    <property type="entry name" value="SUCCINATE-SEMIALDEHYDE DEHYDROGENASE, MITOCHONDRIAL"/>
    <property type="match status" value="1"/>
</dbReference>
<dbReference type="InterPro" id="IPR016161">
    <property type="entry name" value="Ald_DH/histidinol_DH"/>
</dbReference>
<dbReference type="Gene3D" id="3.40.605.10">
    <property type="entry name" value="Aldehyde Dehydrogenase, Chain A, domain 1"/>
    <property type="match status" value="1"/>
</dbReference>
<evidence type="ECO:0000313" key="3">
    <source>
        <dbReference type="EMBL" id="MBO1751110.1"/>
    </source>
</evidence>
<evidence type="ECO:0000256" key="1">
    <source>
        <dbReference type="ARBA" id="ARBA00023002"/>
    </source>
</evidence>